<reference evidence="2" key="1">
    <citation type="submission" date="2016-04" db="EMBL/GenBank/DDBJ databases">
        <authorList>
            <person name="Evans L.H."/>
            <person name="Alamgir A."/>
            <person name="Owens N."/>
            <person name="Weber N.D."/>
            <person name="Virtaneva K."/>
            <person name="Barbian K."/>
            <person name="Babar A."/>
            <person name="Rosenke K."/>
        </authorList>
    </citation>
    <scope>NUCLEOTIDE SEQUENCE</scope>
    <source>
        <strain evidence="2">86-1</strain>
    </source>
</reference>
<protein>
    <recommendedName>
        <fullName evidence="1">Methyltransferase FkbM domain-containing protein</fullName>
    </recommendedName>
</protein>
<dbReference type="SUPFAM" id="SSF53335">
    <property type="entry name" value="S-adenosyl-L-methionine-dependent methyltransferases"/>
    <property type="match status" value="1"/>
</dbReference>
<dbReference type="PANTHER" id="PTHR34203:SF15">
    <property type="entry name" value="SLL1173 PROTEIN"/>
    <property type="match status" value="1"/>
</dbReference>
<dbReference type="InterPro" id="IPR052514">
    <property type="entry name" value="SAM-dependent_MTase"/>
</dbReference>
<feature type="domain" description="Methyltransferase FkbM" evidence="1">
    <location>
        <begin position="201"/>
        <end position="360"/>
    </location>
</feature>
<dbReference type="InterPro" id="IPR029063">
    <property type="entry name" value="SAM-dependent_MTases_sf"/>
</dbReference>
<proteinExistence type="predicted"/>
<dbReference type="EMBL" id="FLUM01000003">
    <property type="protein sequence ID" value="SBW05442.1"/>
    <property type="molecule type" value="Genomic_DNA"/>
</dbReference>
<evidence type="ECO:0000313" key="2">
    <source>
        <dbReference type="EMBL" id="SBW05442.1"/>
    </source>
</evidence>
<name>A0A212K1C7_9BACT</name>
<dbReference type="Pfam" id="PF05050">
    <property type="entry name" value="Methyltransf_21"/>
    <property type="match status" value="1"/>
</dbReference>
<sequence length="383" mass="44444">MIIDNNYLVQRIETLIKEKQQSSRIEQKENNRLYQIKLRFPQWLRNIIFHPFNPVYSVYLQNKIYKKNDKRKYIGLSPVHPQAVDFIRYCFTHDFRLDTSVYYPESDGATLMRVVDNRIKSVLGGYEKIALDKDQQNYYKQSLDLKAKVRKEGNKYRLNVEGVDYCLPENNFPGQTYIHDYGLRYLPEYVKEYIEGKDFLDFGAYIGDASIFFAKKYNPKHLYAYEPIEDTAKRLAEAVKINNIECITVVQKGIGNTIEDINIFIDTLASSSCSINNSMVSSEGNTQKISVSTIDNDCKNMKVGLIKMDIEGAEYAAIEGGLEIIKRDKPVLLISMYHTGKDFFEIPPMLKNAVADYNFRFLDLEVHFPLCEKILVAYPARHT</sequence>
<dbReference type="Gene3D" id="3.40.50.150">
    <property type="entry name" value="Vaccinia Virus protein VP39"/>
    <property type="match status" value="1"/>
</dbReference>
<dbReference type="RefSeq" id="WP_296943485.1">
    <property type="nucleotide sequence ID" value="NZ_LT599032.1"/>
</dbReference>
<evidence type="ECO:0000259" key="1">
    <source>
        <dbReference type="Pfam" id="PF05050"/>
    </source>
</evidence>
<dbReference type="NCBIfam" id="TIGR01444">
    <property type="entry name" value="fkbM_fam"/>
    <property type="match status" value="1"/>
</dbReference>
<dbReference type="AlphaFoldDB" id="A0A212K1C7"/>
<organism evidence="2">
    <name type="scientific">uncultured Dysgonomonas sp</name>
    <dbReference type="NCBI Taxonomy" id="206096"/>
    <lineage>
        <taxon>Bacteria</taxon>
        <taxon>Pseudomonadati</taxon>
        <taxon>Bacteroidota</taxon>
        <taxon>Bacteroidia</taxon>
        <taxon>Bacteroidales</taxon>
        <taxon>Dysgonomonadaceae</taxon>
        <taxon>Dysgonomonas</taxon>
        <taxon>environmental samples</taxon>
    </lineage>
</organism>
<gene>
    <name evidence="2" type="ORF">KL86DYS1_31114</name>
</gene>
<dbReference type="InterPro" id="IPR006342">
    <property type="entry name" value="FkbM_mtfrase"/>
</dbReference>
<dbReference type="PANTHER" id="PTHR34203">
    <property type="entry name" value="METHYLTRANSFERASE, FKBM FAMILY PROTEIN"/>
    <property type="match status" value="1"/>
</dbReference>
<accession>A0A212K1C7</accession>